<accession>A0A9X6UBY6</accession>
<dbReference type="RefSeq" id="WP_098126435.1">
    <property type="nucleotide sequence ID" value="NZ_NUAN01000071.1"/>
</dbReference>
<organism evidence="2 3">
    <name type="scientific">Bacillus cereus</name>
    <dbReference type="NCBI Taxonomy" id="1396"/>
    <lineage>
        <taxon>Bacteria</taxon>
        <taxon>Bacillati</taxon>
        <taxon>Bacillota</taxon>
        <taxon>Bacilli</taxon>
        <taxon>Bacillales</taxon>
        <taxon>Bacillaceae</taxon>
        <taxon>Bacillus</taxon>
        <taxon>Bacillus cereus group</taxon>
    </lineage>
</organism>
<name>A0A9X6UBY6_BACCE</name>
<feature type="domain" description="Chitin-binding type-3" evidence="1">
    <location>
        <begin position="104"/>
        <end position="147"/>
    </location>
</feature>
<dbReference type="Gene3D" id="2.10.10.90">
    <property type="match status" value="1"/>
</dbReference>
<comment type="caution">
    <text evidence="2">The sequence shown here is derived from an EMBL/GenBank/DDBJ whole genome shotgun (WGS) entry which is preliminary data.</text>
</comment>
<evidence type="ECO:0000313" key="3">
    <source>
        <dbReference type="Proteomes" id="UP000220691"/>
    </source>
</evidence>
<dbReference type="Proteomes" id="UP000220691">
    <property type="component" value="Unassembled WGS sequence"/>
</dbReference>
<dbReference type="SMART" id="SM00495">
    <property type="entry name" value="ChtBD3"/>
    <property type="match status" value="2"/>
</dbReference>
<dbReference type="GO" id="GO:0030246">
    <property type="term" value="F:carbohydrate binding"/>
    <property type="evidence" value="ECO:0007669"/>
    <property type="project" value="InterPro"/>
</dbReference>
<dbReference type="GO" id="GO:0005576">
    <property type="term" value="C:extracellular region"/>
    <property type="evidence" value="ECO:0007669"/>
    <property type="project" value="InterPro"/>
</dbReference>
<protein>
    <recommendedName>
        <fullName evidence="1">Chitin-binding type-3 domain-containing protein</fullName>
    </recommendedName>
</protein>
<gene>
    <name evidence="2" type="ORF">CN553_12510</name>
</gene>
<evidence type="ECO:0000259" key="1">
    <source>
        <dbReference type="SMART" id="SM00495"/>
    </source>
</evidence>
<dbReference type="InterPro" id="IPR003610">
    <property type="entry name" value="CBM5/12"/>
</dbReference>
<feature type="domain" description="Chitin-binding type-3" evidence="1">
    <location>
        <begin position="163"/>
        <end position="206"/>
    </location>
</feature>
<evidence type="ECO:0000313" key="2">
    <source>
        <dbReference type="EMBL" id="PEN97852.1"/>
    </source>
</evidence>
<dbReference type="GO" id="GO:0004553">
    <property type="term" value="F:hydrolase activity, hydrolyzing O-glycosyl compounds"/>
    <property type="evidence" value="ECO:0007669"/>
    <property type="project" value="InterPro"/>
</dbReference>
<dbReference type="EMBL" id="NUAN01000071">
    <property type="protein sequence ID" value="PEN97852.1"/>
    <property type="molecule type" value="Genomic_DNA"/>
</dbReference>
<dbReference type="AlphaFoldDB" id="A0A9X6UBY6"/>
<dbReference type="GO" id="GO:0005975">
    <property type="term" value="P:carbohydrate metabolic process"/>
    <property type="evidence" value="ECO:0007669"/>
    <property type="project" value="InterPro"/>
</dbReference>
<sequence>MANRSQFPSKVDSFVELYDMPPSKFNQAKRYQELKLKPTLNQTEQNELNGLTTQLNSYIITPETWNKMADCIVNVETFFKDKVDGYINTKQAEWATYVNDFVHKGVYSASVAYKFQNMVTYNGDLYLCTKNTPAGTVPTNTGYWQKISTKGDKGDVGLNTYYRGQYSATATYKVGDAVSYQGNLFYCSTDTTVGKAPTDSAYWFLFDRFIASKTAPTVKQEGLMWIEIID</sequence>
<reference evidence="2 3" key="1">
    <citation type="submission" date="2017-09" db="EMBL/GenBank/DDBJ databases">
        <title>Large-scale bioinformatics analysis of Bacillus genomes uncovers conserved roles of natural products in bacterial physiology.</title>
        <authorList>
            <consortium name="Agbiome Team Llc"/>
            <person name="Bleich R.M."/>
            <person name="Kirk G.J."/>
            <person name="Santa Maria K.C."/>
            <person name="Allen S.E."/>
            <person name="Farag S."/>
            <person name="Shank E.A."/>
            <person name="Bowers A."/>
        </authorList>
    </citation>
    <scope>NUCLEOTIDE SEQUENCE [LARGE SCALE GENOMIC DNA]</scope>
    <source>
        <strain evidence="2 3">AFS027647</strain>
    </source>
</reference>
<proteinExistence type="predicted"/>